<dbReference type="RefSeq" id="WP_008977054.1">
    <property type="nucleotide sequence ID" value="NZ_BHEO01000002.1"/>
</dbReference>
<reference evidence="2 3" key="2">
    <citation type="submission" date="2019-03" db="EMBL/GenBank/DDBJ databases">
        <title>Genomic Encyclopedia of Type Strains, Phase IV (KMG-IV): sequencing the most valuable type-strain genomes for metagenomic binning, comparative biology and taxonomic classification.</title>
        <authorList>
            <person name="Goeker M."/>
        </authorList>
    </citation>
    <scope>NUCLEOTIDE SEQUENCE [LARGE SCALE GENOMIC DNA]</scope>
    <source>
        <strain evidence="2 3">DSM 103426</strain>
    </source>
</reference>
<accession>A0A4R3JNP9</accession>
<dbReference type="Proteomes" id="UP000702954">
    <property type="component" value="Unassembled WGS sequence"/>
</dbReference>
<dbReference type="AlphaFoldDB" id="A0A4R3JNP9"/>
<name>A0A4R3JNP9_9FIRM</name>
<proteinExistence type="predicted"/>
<dbReference type="InterPro" id="IPR012674">
    <property type="entry name" value="Calycin"/>
</dbReference>
<dbReference type="Proteomes" id="UP000294613">
    <property type="component" value="Unassembled WGS sequence"/>
</dbReference>
<dbReference type="SUPFAM" id="SSF50814">
    <property type="entry name" value="Lipocalins"/>
    <property type="match status" value="1"/>
</dbReference>
<dbReference type="EMBL" id="BHEO01000002">
    <property type="protein sequence ID" value="GBU03897.1"/>
    <property type="molecule type" value="Genomic_DNA"/>
</dbReference>
<evidence type="ECO:0000313" key="4">
    <source>
        <dbReference type="Proteomes" id="UP000702954"/>
    </source>
</evidence>
<gene>
    <name evidence="2" type="ORF">EDD74_11020</name>
    <name evidence="1" type="ORF">FAEUMB_04380</name>
</gene>
<dbReference type="InterPro" id="IPR015231">
    <property type="entry name" value="DUF1934"/>
</dbReference>
<comment type="caution">
    <text evidence="2">The sequence shown here is derived from an EMBL/GenBank/DDBJ whole genome shotgun (WGS) entry which is preliminary data.</text>
</comment>
<reference evidence="1 4" key="1">
    <citation type="journal article" date="2018" name="Int. J. Syst. Evol. Microbiol.">
        <title>Draft Genome Sequence of Faecalimonas umbilicata JCM 30896T, an Acetate-Producing Bacterium Isolated from Human Feces.</title>
        <authorList>
            <person name="Sakamoto M."/>
            <person name="Ikeyama N."/>
            <person name="Yuki M."/>
            <person name="Ohkuma M."/>
        </authorList>
    </citation>
    <scope>NUCLEOTIDE SEQUENCE [LARGE SCALE GENOMIC DNA]</scope>
    <source>
        <strain evidence="1 4">EGH7</strain>
    </source>
</reference>
<evidence type="ECO:0000313" key="3">
    <source>
        <dbReference type="Proteomes" id="UP000294613"/>
    </source>
</evidence>
<organism evidence="2 3">
    <name type="scientific">Faecalimonas umbilicata</name>
    <dbReference type="NCBI Taxonomy" id="1912855"/>
    <lineage>
        <taxon>Bacteria</taxon>
        <taxon>Bacillati</taxon>
        <taxon>Bacillota</taxon>
        <taxon>Clostridia</taxon>
        <taxon>Lachnospirales</taxon>
        <taxon>Lachnospiraceae</taxon>
        <taxon>Faecalimonas</taxon>
    </lineage>
</organism>
<dbReference type="Pfam" id="PF09148">
    <property type="entry name" value="DUF1934"/>
    <property type="match status" value="1"/>
</dbReference>
<keyword evidence="4" id="KW-1185">Reference proteome</keyword>
<dbReference type="EMBL" id="SLZV01000010">
    <property type="protein sequence ID" value="TCS68195.1"/>
    <property type="molecule type" value="Genomic_DNA"/>
</dbReference>
<protein>
    <submittedName>
        <fullName evidence="2">Uncharacterized beta-barrel protein YwiB (DUF1934 family)</fullName>
    </submittedName>
</protein>
<evidence type="ECO:0000313" key="2">
    <source>
        <dbReference type="EMBL" id="TCS68195.1"/>
    </source>
</evidence>
<sequence>MTKDVLISISGLQMDVLEEEKEYEPIEVVAPANYFLKNGKHYILFDEVTEGIPGITKNRIKITGEDTLEVMKSGVSNVHMVFEKNKKNLTYYQTPYGQLLIGIHTKEMEVEVSEDNINVKVGYILDVNHEPLADCQIRINVKSKDAGDFQITKNMDF</sequence>
<dbReference type="Gene3D" id="2.40.128.20">
    <property type="match status" value="1"/>
</dbReference>
<evidence type="ECO:0000313" key="1">
    <source>
        <dbReference type="EMBL" id="GBU03897.1"/>
    </source>
</evidence>